<evidence type="ECO:0000256" key="2">
    <source>
        <dbReference type="ARBA" id="ARBA00022658"/>
    </source>
</evidence>
<sequence>MSERKFTRGLSKPGMAAQMRETIAQAVRESTCMSKPKLVDPVDYETFLVKSKTVIHNDPLRVMLLFPQDDVCQKTLGREFRTVCCSVPKLAQKEASSLLVRECIKGYTSKWNVVEYKYSKYSGGHQHLPKYQKTPDSLLEHVYEIDIEDDKDEEGTLTRNVLQTITKQGWLYKGPDSAHESTSIISFTRAFKRRYFYLKQQVDTTYILEFHKDDKKLDAKGAIFLDSATDVKKSSKKGRFNFEVHMQDHQSYLFAAETEQDMEDWIKTLRKVIESQETGSIHSISSEKYRDEILSPGRGGDSYKDSLENSMHPELVKYAKETDGQLAQARKENRQKMFLIYPELQRGPYFDDVGDTVNADVYKEQFGTRIVVRFKEFKLKLRANVAEEGPDHIANPEPFFITLALYDAKEGKKISEDFHIDPNDRLVRRMIPDEVLHSSDRLNSVNGRSTEPELNGVSKDWVKYPGQGIFSVMNPHHEIYLVARIEKVLQGGVVTCAEPYIKGPDAKNAAKVHKQMRLCCSRLGHYRMPFGWAARPVFKPFTSDLEPDTDITVYRQEPNRLTEEDLIKHLQDMRRPEKQSKWQVIPADFMVILAKYKQAIKNTVTSGIIPVKPFPDPPEQPPTLEIEEFLPDDGRYTWPHTAYTNHLYVYPKMLKYDSQKAFTKARNIACCIEIKDSDEEGAVPLQIIRGRPGVAVFTTVASAAVVHHQTSPEFYEEVKVSLPTQLNDKHHLLFTFYHVACESSTKMPSKSTSNKKKHDVEYTIGYAWMPISRLGRVLVGEQMLPLAVNLPPGYLSHEVLGLGKGSAGPDIKWVDSGKHLFKVDLRLVSTIYTKDQHLHNFFHHCQKVEESKSLATDMDTVNKLKSAENVDEKELLKFVKSMHAMDVGTMIQFLPTIFNQLFRLLPQTSSEDVALNAVRVLVHVVSEVSEAGKTDALHSYVKYVFQTEPTAGSLKQGKTVHEELAKHLTTMTRPNNADLMVINKLLRFAWFFFEILIKSMAQHLISTGKIRAQRNDRFPSDYQYRVQNLVQCFAPHITQKFRDQPVETKHANQALACFIKKCLTFMDRGAVFKLVNMYMDSFSPGDPKTLLEYKFEFLRILCCHEHYVPLNLPMMKKGHVKTYKDLKHDYTLSEEFCKNHFLIGLLLQEVKAALNEHQHTRRYAIAVLRNLLAKHSFDDRYSSKNHQGRIATLYLPFITVIIENKHRLMVRESQHASPITPVANGDVGHQQQNAEPETPSKTANTTANTTKSSGDTGTPSGSLRLNRDSQLLAMIAGQTPAAISISDPLPANSATASLASSTSSIQSAVAAADYKESKEKSKAERSQSVGQQSQGGQSLGQSPFGVRQDKLDSTEVKDLLMCFMYIVKNLPEDVLLGWFNNSSEYDILDFLNVLEICMQQFKYLGRKKIFALSMEEDESMIGDSRKALTMPTGRGKGGLMMHARAASAYGEVSMDGFSSPSGSDADTLSRANQEASLAVEIGLTVLDVITQYSHQFKAQLEFKDGDNTVMRKIFDLYMMFLQTSQSEALLKHAFAALRLFVHKFPKVLFKGHAILCSNMCYELLRGCNSRLKSTRNESCALLYLLMKANFEFMKRKSFTRVHLQVIINVSQLLGEVVGLAGTRFQESLSIINSYANSDKAMQFWARQERQRTNFPAEVKDLTKRIRTVLMATAQMKEHQNDPEMLVDLQYSLAKSYAATPELRKTWLENMAKIHVRHMNYSEAAYCYLHIAALVAEYLKRRGKLRKIYPEGCGVFKRITANVSEEEYDIKDDTGMQDVQYSVDTLVDILETCARHMEQAERYEILGELYKLIIPVYEAKRDYARLAECYDTLCAAYNKVVEVMRTGKRLLGKFFRVAFFGQLFEEEDGKVYIYKEPKVTGLPEICERLKGLYSEKYGKGNVKLIMDSNKVNPKDLDSKYAYIQVTYVTPYFDEAELENRQTDFEKNNNIRKFMFETPFTKDPKKSRGSIEEQWKRRTILTTNNTFPYVKKRIQVAYAHELELSPIEVAIDEMQIKVADLREVVNLNPPDLKKLQLKLQGSVSVQVNAGPLAYAEAFLDRTRGSRCPKSKVDKLKDVYRHFVEACGDAVELNAGLILSEQYEYHESLKQGFKELKDRLSEIMQERVITEEDRLSTSSSRSSLTLFNVISATGSTSTV</sequence>
<keyword evidence="9" id="KW-1185">Reference proteome</keyword>
<dbReference type="GeneID" id="106179218"/>
<feature type="region of interest" description="Disordered" evidence="5">
    <location>
        <begin position="1316"/>
        <end position="1346"/>
    </location>
</feature>
<evidence type="ECO:0000313" key="9">
    <source>
        <dbReference type="Proteomes" id="UP000085678"/>
    </source>
</evidence>
<dbReference type="PANTHER" id="PTHR23317">
    <property type="entry name" value="DEDICATOR OF CYTOKINESIS DOCK"/>
    <property type="match status" value="1"/>
</dbReference>
<dbReference type="Gene3D" id="2.30.29.30">
    <property type="entry name" value="Pleckstrin-homology domain (PH domain)/Phosphotyrosine-binding domain (PTB)"/>
    <property type="match status" value="1"/>
</dbReference>
<proteinExistence type="inferred from homology"/>
<dbReference type="Pfam" id="PF11878">
    <property type="entry name" value="DOCK_C-D_N"/>
    <property type="match status" value="1"/>
</dbReference>
<evidence type="ECO:0000256" key="1">
    <source>
        <dbReference type="ARBA" id="ARBA00022553"/>
    </source>
</evidence>
<dbReference type="STRING" id="7574.A0A1S3K6E8"/>
<dbReference type="Pfam" id="PF20421">
    <property type="entry name" value="DHR-2_Lobe_C"/>
    <property type="match status" value="1"/>
</dbReference>
<keyword evidence="4" id="KW-0175">Coiled coil</keyword>
<dbReference type="InterPro" id="IPR043162">
    <property type="entry name" value="DOCK_C_lobe_C"/>
</dbReference>
<organism evidence="9 10">
    <name type="scientific">Lingula anatina</name>
    <name type="common">Brachiopod</name>
    <name type="synonym">Lingula unguis</name>
    <dbReference type="NCBI Taxonomy" id="7574"/>
    <lineage>
        <taxon>Eukaryota</taxon>
        <taxon>Metazoa</taxon>
        <taxon>Spiralia</taxon>
        <taxon>Lophotrochozoa</taxon>
        <taxon>Brachiopoda</taxon>
        <taxon>Linguliformea</taxon>
        <taxon>Lingulata</taxon>
        <taxon>Lingulida</taxon>
        <taxon>Linguloidea</taxon>
        <taxon>Lingulidae</taxon>
        <taxon>Lingula</taxon>
    </lineage>
</organism>
<feature type="compositionally biased region" description="Polar residues" evidence="5">
    <location>
        <begin position="1254"/>
        <end position="1263"/>
    </location>
</feature>
<feature type="domain" description="DOCKER" evidence="8">
    <location>
        <begin position="1694"/>
        <end position="2126"/>
    </location>
</feature>
<dbReference type="PANTHER" id="PTHR23317:SF26">
    <property type="entry name" value="ZIZIMIN, ISOFORM K"/>
    <property type="match status" value="1"/>
</dbReference>
<dbReference type="RefSeq" id="XP_013418208.1">
    <property type="nucleotide sequence ID" value="XM_013562754.1"/>
</dbReference>
<protein>
    <submittedName>
        <fullName evidence="10">Dedicator of cytokinesis protein 9</fullName>
    </submittedName>
</protein>
<dbReference type="InterPro" id="IPR027357">
    <property type="entry name" value="DOCKER_dom"/>
</dbReference>
<dbReference type="PROSITE" id="PS50003">
    <property type="entry name" value="PH_DOMAIN"/>
    <property type="match status" value="1"/>
</dbReference>
<feature type="compositionally biased region" description="Basic and acidic residues" evidence="5">
    <location>
        <begin position="1316"/>
        <end position="1325"/>
    </location>
</feature>
<dbReference type="Gene3D" id="2.60.40.150">
    <property type="entry name" value="C2 domain"/>
    <property type="match status" value="1"/>
</dbReference>
<dbReference type="Pfam" id="PF14429">
    <property type="entry name" value="DOCK-C2"/>
    <property type="match status" value="1"/>
</dbReference>
<gene>
    <name evidence="10" type="primary">LOC106179218</name>
</gene>
<reference evidence="10" key="1">
    <citation type="submission" date="2025-08" db="UniProtKB">
        <authorList>
            <consortium name="RefSeq"/>
        </authorList>
    </citation>
    <scope>IDENTIFICATION</scope>
    <source>
        <tissue evidence="10">Gonads</tissue>
    </source>
</reference>
<dbReference type="Pfam" id="PF06920">
    <property type="entry name" value="DHR-2_Lobe_A"/>
    <property type="match status" value="1"/>
</dbReference>
<feature type="domain" description="C2 DOCK-type" evidence="7">
    <location>
        <begin position="644"/>
        <end position="828"/>
    </location>
</feature>
<comment type="similarity">
    <text evidence="3">Belongs to the DOCK family.</text>
</comment>
<dbReference type="InterPro" id="IPR046770">
    <property type="entry name" value="DOCKER_Lobe_B"/>
</dbReference>
<evidence type="ECO:0000313" key="10">
    <source>
        <dbReference type="RefSeq" id="XP_013418208.1"/>
    </source>
</evidence>
<dbReference type="SUPFAM" id="SSF48371">
    <property type="entry name" value="ARM repeat"/>
    <property type="match status" value="1"/>
</dbReference>
<evidence type="ECO:0000256" key="4">
    <source>
        <dbReference type="SAM" id="Coils"/>
    </source>
</evidence>
<dbReference type="InterPro" id="IPR016024">
    <property type="entry name" value="ARM-type_fold"/>
</dbReference>
<evidence type="ECO:0000256" key="3">
    <source>
        <dbReference type="PROSITE-ProRule" id="PRU00983"/>
    </source>
</evidence>
<dbReference type="KEGG" id="lak:106179218"/>
<dbReference type="InterPro" id="IPR043161">
    <property type="entry name" value="DOCK_C_lobe_A"/>
</dbReference>
<dbReference type="Proteomes" id="UP000085678">
    <property type="component" value="Unplaced"/>
</dbReference>
<dbReference type="Pfam" id="PF00169">
    <property type="entry name" value="PH"/>
    <property type="match status" value="1"/>
</dbReference>
<dbReference type="SUPFAM" id="SSF50729">
    <property type="entry name" value="PH domain-like"/>
    <property type="match status" value="1"/>
</dbReference>
<feature type="coiled-coil region" evidence="4">
    <location>
        <begin position="2103"/>
        <end position="2130"/>
    </location>
</feature>
<evidence type="ECO:0000259" key="6">
    <source>
        <dbReference type="PROSITE" id="PS50003"/>
    </source>
</evidence>
<feature type="compositionally biased region" description="Low complexity" evidence="5">
    <location>
        <begin position="1326"/>
        <end position="1342"/>
    </location>
</feature>
<dbReference type="InterPro" id="IPR026791">
    <property type="entry name" value="DOCK"/>
</dbReference>
<dbReference type="InterPro" id="IPR035892">
    <property type="entry name" value="C2_domain_sf"/>
</dbReference>
<dbReference type="PROSITE" id="PS51650">
    <property type="entry name" value="C2_DOCK"/>
    <property type="match status" value="1"/>
</dbReference>
<dbReference type="InterPro" id="IPR011993">
    <property type="entry name" value="PH-like_dom_sf"/>
</dbReference>
<dbReference type="Pfam" id="PF20422">
    <property type="entry name" value="DHR-2_Lobe_B"/>
    <property type="match status" value="1"/>
</dbReference>
<dbReference type="Gene3D" id="1.25.40.410">
    <property type="match status" value="1"/>
</dbReference>
<dbReference type="OrthoDB" id="47328at2759"/>
<evidence type="ECO:0000259" key="7">
    <source>
        <dbReference type="PROSITE" id="PS51650"/>
    </source>
</evidence>
<dbReference type="SMART" id="SM00233">
    <property type="entry name" value="PH"/>
    <property type="match status" value="1"/>
</dbReference>
<dbReference type="InterPro" id="IPR037809">
    <property type="entry name" value="C2_Dock-D"/>
</dbReference>
<feature type="compositionally biased region" description="Low complexity" evidence="5">
    <location>
        <begin position="1240"/>
        <end position="1253"/>
    </location>
</feature>
<evidence type="ECO:0000256" key="5">
    <source>
        <dbReference type="SAM" id="MobiDB-lite"/>
    </source>
</evidence>
<name>A0A1S3K6E8_LINAN</name>
<dbReference type="InterPro" id="IPR001849">
    <property type="entry name" value="PH_domain"/>
</dbReference>
<dbReference type="InterPro" id="IPR021816">
    <property type="entry name" value="DOCK_C/D_N"/>
</dbReference>
<keyword evidence="1" id="KW-0597">Phosphoprotein</keyword>
<dbReference type="CDD" id="cd13267">
    <property type="entry name" value="PH_DOCK-D"/>
    <property type="match status" value="1"/>
</dbReference>
<feature type="region of interest" description="Disordered" evidence="5">
    <location>
        <begin position="1219"/>
        <end position="1264"/>
    </location>
</feature>
<feature type="domain" description="PH" evidence="6">
    <location>
        <begin position="164"/>
        <end position="274"/>
    </location>
</feature>
<dbReference type="GO" id="GO:0005085">
    <property type="term" value="F:guanyl-nucleotide exchange factor activity"/>
    <property type="evidence" value="ECO:0007669"/>
    <property type="project" value="UniProtKB-KW"/>
</dbReference>
<evidence type="ECO:0000259" key="8">
    <source>
        <dbReference type="PROSITE" id="PS51651"/>
    </source>
</evidence>
<dbReference type="Gene3D" id="1.20.58.740">
    <property type="match status" value="1"/>
</dbReference>
<dbReference type="InParanoid" id="A0A1S3K6E8"/>
<dbReference type="CDD" id="cd08697">
    <property type="entry name" value="C2_Dock-D"/>
    <property type="match status" value="1"/>
</dbReference>
<dbReference type="FunCoup" id="A0A1S3K6E8">
    <property type="interactions" value="349"/>
</dbReference>
<keyword evidence="2" id="KW-0344">Guanine-nucleotide releasing factor</keyword>
<dbReference type="GO" id="GO:0007264">
    <property type="term" value="P:small GTPase-mediated signal transduction"/>
    <property type="evidence" value="ECO:0007669"/>
    <property type="project" value="InterPro"/>
</dbReference>
<dbReference type="PROSITE" id="PS51651">
    <property type="entry name" value="DOCKER"/>
    <property type="match status" value="1"/>
</dbReference>
<dbReference type="InterPro" id="IPR046773">
    <property type="entry name" value="DOCKER_Lobe_C"/>
</dbReference>
<accession>A0A1S3K6E8</accession>
<dbReference type="InterPro" id="IPR046769">
    <property type="entry name" value="DOCKER_Lobe_A"/>
</dbReference>
<dbReference type="InterPro" id="IPR027007">
    <property type="entry name" value="C2_DOCK-type_domain"/>
</dbReference>